<evidence type="ECO:0000313" key="2">
    <source>
        <dbReference type="Proteomes" id="UP001630127"/>
    </source>
</evidence>
<dbReference type="Proteomes" id="UP001630127">
    <property type="component" value="Unassembled WGS sequence"/>
</dbReference>
<dbReference type="AlphaFoldDB" id="A0ABD2ZNU4"/>
<organism evidence="1 2">
    <name type="scientific">Cinchona calisaya</name>
    <dbReference type="NCBI Taxonomy" id="153742"/>
    <lineage>
        <taxon>Eukaryota</taxon>
        <taxon>Viridiplantae</taxon>
        <taxon>Streptophyta</taxon>
        <taxon>Embryophyta</taxon>
        <taxon>Tracheophyta</taxon>
        <taxon>Spermatophyta</taxon>
        <taxon>Magnoliopsida</taxon>
        <taxon>eudicotyledons</taxon>
        <taxon>Gunneridae</taxon>
        <taxon>Pentapetalae</taxon>
        <taxon>asterids</taxon>
        <taxon>lamiids</taxon>
        <taxon>Gentianales</taxon>
        <taxon>Rubiaceae</taxon>
        <taxon>Cinchonoideae</taxon>
        <taxon>Cinchoneae</taxon>
        <taxon>Cinchona</taxon>
    </lineage>
</organism>
<dbReference type="EMBL" id="JBJUIK010000008">
    <property type="protein sequence ID" value="KAL3520015.1"/>
    <property type="molecule type" value="Genomic_DNA"/>
</dbReference>
<accession>A0ABD2ZNU4</accession>
<protein>
    <submittedName>
        <fullName evidence="1">Uncharacterized protein</fullName>
    </submittedName>
</protein>
<dbReference type="PANTHER" id="PTHR33067">
    <property type="entry name" value="RNA-DIRECTED DNA POLYMERASE-RELATED"/>
    <property type="match status" value="1"/>
</dbReference>
<proteinExistence type="predicted"/>
<reference evidence="1 2" key="1">
    <citation type="submission" date="2024-11" db="EMBL/GenBank/DDBJ databases">
        <title>A near-complete genome assembly of Cinchona calisaya.</title>
        <authorList>
            <person name="Lian D.C."/>
            <person name="Zhao X.W."/>
            <person name="Wei L."/>
        </authorList>
    </citation>
    <scope>NUCLEOTIDE SEQUENCE [LARGE SCALE GENOMIC DNA]</scope>
    <source>
        <tissue evidence="1">Nenye</tissue>
    </source>
</reference>
<dbReference type="PANTHER" id="PTHR33067:SF9">
    <property type="entry name" value="RNA-DIRECTED DNA POLYMERASE"/>
    <property type="match status" value="1"/>
</dbReference>
<evidence type="ECO:0000313" key="1">
    <source>
        <dbReference type="EMBL" id="KAL3520015.1"/>
    </source>
</evidence>
<gene>
    <name evidence="1" type="ORF">ACH5RR_018164</name>
</gene>
<keyword evidence="2" id="KW-1185">Reference proteome</keyword>
<sequence>MSIILTRPFLATGRALIDVQAAKLQFRIDEHTVSFNVFDALKFPSYYDDVMKIDIIDGICGKFCRANLKRLPLDTTLIAGGDKEENDEDGQKCLEMLDENPITEGDDHQEDEIGI</sequence>
<name>A0ABD2ZNU4_9GENT</name>
<comment type="caution">
    <text evidence="1">The sequence shown here is derived from an EMBL/GenBank/DDBJ whole genome shotgun (WGS) entry which is preliminary data.</text>
</comment>